<sequence>MLNEPSYAELPSPAPTYRPSMQRSTDILDAARNMPYPQSPVDGMRSLTSLIQHKNKLQSSTFAERVFEAGKPDLLYDLKSSHRFKDSTDGVLDLTTLQRMSQHVIQQKLVEQVKAIGEKGAWMEIGIRETLHEYCEIIRDLEYMESSALKGRAADPFLMSTTKPMDRRLLEEVGLAWSDPKKRSPRVEANRLGFTKRASPSMQKTKRLLMSFLGCLALLAPYLIMKLIAGALVRIVSTCAFALVFALGIALVSDLAPDRICLVTAAYAAALVIFVGTDPPTFVYG</sequence>
<accession>A0AAE0WMV2</accession>
<dbReference type="Proteomes" id="UP001274830">
    <property type="component" value="Unassembled WGS sequence"/>
</dbReference>
<feature type="region of interest" description="Disordered" evidence="1">
    <location>
        <begin position="1"/>
        <end position="20"/>
    </location>
</feature>
<evidence type="ECO:0000256" key="2">
    <source>
        <dbReference type="SAM" id="Phobius"/>
    </source>
</evidence>
<dbReference type="EMBL" id="JAUTXT010000019">
    <property type="protein sequence ID" value="KAK3674600.1"/>
    <property type="molecule type" value="Genomic_DNA"/>
</dbReference>
<keyword evidence="2" id="KW-0472">Membrane</keyword>
<proteinExistence type="predicted"/>
<name>A0AAE0WMV2_9PEZI</name>
<dbReference type="AlphaFoldDB" id="A0AAE0WMV2"/>
<evidence type="ECO:0000313" key="4">
    <source>
        <dbReference type="EMBL" id="KAK3674600.1"/>
    </source>
</evidence>
<feature type="transmembrane region" description="Helical" evidence="2">
    <location>
        <begin position="208"/>
        <end position="225"/>
    </location>
</feature>
<protein>
    <recommendedName>
        <fullName evidence="3">DUF6594 domain-containing protein</fullName>
    </recommendedName>
</protein>
<feature type="domain" description="DUF6594" evidence="3">
    <location>
        <begin position="167"/>
        <end position="272"/>
    </location>
</feature>
<feature type="transmembrane region" description="Helical" evidence="2">
    <location>
        <begin position="231"/>
        <end position="253"/>
    </location>
</feature>
<reference evidence="4" key="1">
    <citation type="submission" date="2023-07" db="EMBL/GenBank/DDBJ databases">
        <title>Black Yeasts Isolated from many extreme environments.</title>
        <authorList>
            <person name="Coleine C."/>
            <person name="Stajich J.E."/>
            <person name="Selbmann L."/>
        </authorList>
    </citation>
    <scope>NUCLEOTIDE SEQUENCE</scope>
    <source>
        <strain evidence="4">CCFEE 5485</strain>
    </source>
</reference>
<evidence type="ECO:0000256" key="1">
    <source>
        <dbReference type="SAM" id="MobiDB-lite"/>
    </source>
</evidence>
<dbReference type="InterPro" id="IPR046529">
    <property type="entry name" value="DUF6594"/>
</dbReference>
<keyword evidence="2" id="KW-0812">Transmembrane</keyword>
<keyword evidence="5" id="KW-1185">Reference proteome</keyword>
<comment type="caution">
    <text evidence="4">The sequence shown here is derived from an EMBL/GenBank/DDBJ whole genome shotgun (WGS) entry which is preliminary data.</text>
</comment>
<evidence type="ECO:0000259" key="3">
    <source>
        <dbReference type="Pfam" id="PF20237"/>
    </source>
</evidence>
<gene>
    <name evidence="4" type="ORF">LTR78_005686</name>
</gene>
<keyword evidence="2" id="KW-1133">Transmembrane helix</keyword>
<evidence type="ECO:0000313" key="5">
    <source>
        <dbReference type="Proteomes" id="UP001274830"/>
    </source>
</evidence>
<organism evidence="4 5">
    <name type="scientific">Recurvomyces mirabilis</name>
    <dbReference type="NCBI Taxonomy" id="574656"/>
    <lineage>
        <taxon>Eukaryota</taxon>
        <taxon>Fungi</taxon>
        <taxon>Dikarya</taxon>
        <taxon>Ascomycota</taxon>
        <taxon>Pezizomycotina</taxon>
        <taxon>Dothideomycetes</taxon>
        <taxon>Dothideomycetidae</taxon>
        <taxon>Mycosphaerellales</taxon>
        <taxon>Teratosphaeriaceae</taxon>
        <taxon>Recurvomyces</taxon>
    </lineage>
</organism>
<dbReference type="Pfam" id="PF20237">
    <property type="entry name" value="DUF6594"/>
    <property type="match status" value="1"/>
</dbReference>
<feature type="transmembrane region" description="Helical" evidence="2">
    <location>
        <begin position="260"/>
        <end position="277"/>
    </location>
</feature>